<dbReference type="RefSeq" id="WP_114791675.1">
    <property type="nucleotide sequence ID" value="NZ_CP139960.1"/>
</dbReference>
<dbReference type="Gene3D" id="3.40.50.300">
    <property type="entry name" value="P-loop containing nucleotide triphosphate hydrolases"/>
    <property type="match status" value="1"/>
</dbReference>
<name>A0ABZ0W4I5_9BACT</name>
<dbReference type="PANTHER" id="PTHR11361:SF34">
    <property type="entry name" value="DNA MISMATCH REPAIR PROTEIN MSH1, MITOCHONDRIAL"/>
    <property type="match status" value="1"/>
</dbReference>
<dbReference type="InterPro" id="IPR036187">
    <property type="entry name" value="DNA_mismatch_repair_MutS_sf"/>
</dbReference>
<dbReference type="Proteomes" id="UP001325680">
    <property type="component" value="Chromosome"/>
</dbReference>
<keyword evidence="1" id="KW-0547">Nucleotide-binding</keyword>
<dbReference type="InterPro" id="IPR000432">
    <property type="entry name" value="DNA_mismatch_repair_MutS_C"/>
</dbReference>
<evidence type="ECO:0000256" key="2">
    <source>
        <dbReference type="ARBA" id="ARBA00022840"/>
    </source>
</evidence>
<dbReference type="Pfam" id="PF00488">
    <property type="entry name" value="MutS_V"/>
    <property type="match status" value="1"/>
</dbReference>
<evidence type="ECO:0000313" key="6">
    <source>
        <dbReference type="Proteomes" id="UP001325680"/>
    </source>
</evidence>
<evidence type="ECO:0000313" key="5">
    <source>
        <dbReference type="EMBL" id="WQD37543.1"/>
    </source>
</evidence>
<keyword evidence="3" id="KW-0238">DNA-binding</keyword>
<accession>A0ABZ0W4I5</accession>
<evidence type="ECO:0000256" key="3">
    <source>
        <dbReference type="ARBA" id="ARBA00023125"/>
    </source>
</evidence>
<sequence length="441" mass="50302">MNAIEDLSIEKEILPLFDFTVNHFAKEQLHELFRKPLNSVVSILERQDIVKGFMTNEGVLANYSYSKSDFYEVYEFLHSQDKAGHANVLLLRIGFSKRDTGRARSALIQLVTLFREIEVYYVKKLDTKPFPEAYKTELRKLYDFFTSFNLNYYEGRIKEDSFEKKDQKALARIIGEKQKNGEIERFFKHFAVFEAYVSISKSVLKYGFCFPVFEERGLVLKGVYHPLLINPVKNDFSGKNNVLLLTGPNMSGKSTFLKAIGICVYLAHVGMAVPATAVQTPFYNLITVSINHYDDMMNGYSHFMLEIVRLKEVVEKAIAGVRCFAIFDELFKGTNIEDAIEVSKATINGLARFKPSSFLISTHLHQLKDVEAIAENNIDTCYVDCAVNNGIPVFTYQVKPGWSDLKIGQLLFAKEGLYDLLQTTTTKNVVRRGFLPRSPNP</sequence>
<dbReference type="SMART" id="SM00534">
    <property type="entry name" value="MUTSac"/>
    <property type="match status" value="1"/>
</dbReference>
<evidence type="ECO:0000259" key="4">
    <source>
        <dbReference type="SMART" id="SM00534"/>
    </source>
</evidence>
<keyword evidence="2" id="KW-0067">ATP-binding</keyword>
<dbReference type="InterPro" id="IPR027417">
    <property type="entry name" value="P-loop_NTPase"/>
</dbReference>
<feature type="domain" description="DNA mismatch repair proteins mutS family" evidence="4">
    <location>
        <begin position="240"/>
        <end position="414"/>
    </location>
</feature>
<dbReference type="SUPFAM" id="SSF52540">
    <property type="entry name" value="P-loop containing nucleoside triphosphate hydrolases"/>
    <property type="match status" value="1"/>
</dbReference>
<proteinExistence type="predicted"/>
<gene>
    <name evidence="5" type="ORF">U0035_17875</name>
</gene>
<organism evidence="5 6">
    <name type="scientific">Niabella yanshanensis</name>
    <dbReference type="NCBI Taxonomy" id="577386"/>
    <lineage>
        <taxon>Bacteria</taxon>
        <taxon>Pseudomonadati</taxon>
        <taxon>Bacteroidota</taxon>
        <taxon>Chitinophagia</taxon>
        <taxon>Chitinophagales</taxon>
        <taxon>Chitinophagaceae</taxon>
        <taxon>Niabella</taxon>
    </lineage>
</organism>
<protein>
    <recommendedName>
        <fullName evidence="4">DNA mismatch repair proteins mutS family domain-containing protein</fullName>
    </recommendedName>
</protein>
<dbReference type="SUPFAM" id="SSF48334">
    <property type="entry name" value="DNA repair protein MutS, domain III"/>
    <property type="match status" value="1"/>
</dbReference>
<dbReference type="PANTHER" id="PTHR11361">
    <property type="entry name" value="DNA MISMATCH REPAIR PROTEIN MUTS FAMILY MEMBER"/>
    <property type="match status" value="1"/>
</dbReference>
<evidence type="ECO:0000256" key="1">
    <source>
        <dbReference type="ARBA" id="ARBA00022741"/>
    </source>
</evidence>
<dbReference type="EMBL" id="CP139960">
    <property type="protein sequence ID" value="WQD37543.1"/>
    <property type="molecule type" value="Genomic_DNA"/>
</dbReference>
<reference evidence="5 6" key="1">
    <citation type="submission" date="2023-12" db="EMBL/GenBank/DDBJ databases">
        <title>Genome sequencing and assembly of bacterial species from a model synthetic community.</title>
        <authorList>
            <person name="Hogle S.L."/>
        </authorList>
    </citation>
    <scope>NUCLEOTIDE SEQUENCE [LARGE SCALE GENOMIC DNA]</scope>
    <source>
        <strain evidence="5 6">HAMBI_3031</strain>
    </source>
</reference>
<keyword evidence="6" id="KW-1185">Reference proteome</keyword>
<dbReference type="InterPro" id="IPR045076">
    <property type="entry name" value="MutS"/>
</dbReference>